<evidence type="ECO:0000313" key="2">
    <source>
        <dbReference type="Proteomes" id="UP000054563"/>
    </source>
</evidence>
<evidence type="ECO:0000313" key="1">
    <source>
        <dbReference type="EMBL" id="KMU92099.1"/>
    </source>
</evidence>
<protein>
    <submittedName>
        <fullName evidence="1">Uncharacterized protein</fullName>
    </submittedName>
</protein>
<sequence length="148" mass="16317">MAAPIEINLPMAYGRFDTRLQHSLEAPASQPLTVDEFESHVDSGPYSTSETIQKAYAINYSPTSLPNFQSPSYSTQEMIPVEYVGSTSLSERDPCRRKSALMVTKRQKALTVCTSETHIITCLDLKEKGELGSTPTTRRGSSLPRQCG</sequence>
<dbReference type="STRING" id="396776.A0A0J8S6W7"/>
<dbReference type="VEuPathDB" id="FungiDB:CIHG_09853"/>
<accession>A0A0J8S6W7</accession>
<gene>
    <name evidence="1" type="ORF">CIHG_09853</name>
</gene>
<name>A0A0J8S6W7_COCIT</name>
<dbReference type="AlphaFoldDB" id="A0A0J8S6W7"/>
<organism evidence="1 2">
    <name type="scientific">Coccidioides immitis H538.4</name>
    <dbReference type="NCBI Taxonomy" id="396776"/>
    <lineage>
        <taxon>Eukaryota</taxon>
        <taxon>Fungi</taxon>
        <taxon>Dikarya</taxon>
        <taxon>Ascomycota</taxon>
        <taxon>Pezizomycotina</taxon>
        <taxon>Eurotiomycetes</taxon>
        <taxon>Eurotiomycetidae</taxon>
        <taxon>Onygenales</taxon>
        <taxon>Onygenaceae</taxon>
        <taxon>Coccidioides</taxon>
    </lineage>
</organism>
<reference evidence="2" key="1">
    <citation type="journal article" date="2010" name="Genome Res.">
        <title>Population genomic sequencing of Coccidioides fungi reveals recent hybridization and transposon control.</title>
        <authorList>
            <person name="Neafsey D.E."/>
            <person name="Barker B.M."/>
            <person name="Sharpton T.J."/>
            <person name="Stajich J.E."/>
            <person name="Park D.J."/>
            <person name="Whiston E."/>
            <person name="Hung C.-Y."/>
            <person name="McMahan C."/>
            <person name="White J."/>
            <person name="Sykes S."/>
            <person name="Heiman D."/>
            <person name="Young S."/>
            <person name="Zeng Q."/>
            <person name="Abouelleil A."/>
            <person name="Aftuck L."/>
            <person name="Bessette D."/>
            <person name="Brown A."/>
            <person name="FitzGerald M."/>
            <person name="Lui A."/>
            <person name="Macdonald J.P."/>
            <person name="Priest M."/>
            <person name="Orbach M.J."/>
            <person name="Galgiani J.N."/>
            <person name="Kirkland T.N."/>
            <person name="Cole G.T."/>
            <person name="Birren B.W."/>
            <person name="Henn M.R."/>
            <person name="Taylor J.W."/>
            <person name="Rounsley S.D."/>
        </authorList>
    </citation>
    <scope>NUCLEOTIDE SEQUENCE [LARGE SCALE GENOMIC DNA]</scope>
    <source>
        <strain evidence="2">H538.4</strain>
    </source>
</reference>
<dbReference type="EMBL" id="DS017054">
    <property type="protein sequence ID" value="KMU92099.1"/>
    <property type="molecule type" value="Genomic_DNA"/>
</dbReference>
<dbReference type="Proteomes" id="UP000054563">
    <property type="component" value="Unassembled WGS sequence"/>
</dbReference>
<proteinExistence type="predicted"/>